<sequence length="166" mass="19294">MSEEKRKNSKEELDVLKKSEEINFFANQTNSSLVNEFPFVQNFGEPNKNQERRLGYNSIRTISFFTSNSYLCFEIYFKEIKLFSLVFIEHGDHFTLLNSLGTYLKRRYIIEFNSISCAILKVDDYDFNIANCISCVLGVEDRRSIEKELGLILEDLSINLSLNPSS</sequence>
<dbReference type="EMBL" id="CM044705">
    <property type="protein sequence ID" value="KAI5664569.1"/>
    <property type="molecule type" value="Genomic_DNA"/>
</dbReference>
<dbReference type="Proteomes" id="UP001060085">
    <property type="component" value="Linkage Group LG05"/>
</dbReference>
<comment type="caution">
    <text evidence="1">The sequence shown here is derived from an EMBL/GenBank/DDBJ whole genome shotgun (WGS) entry which is preliminary data.</text>
</comment>
<evidence type="ECO:0000313" key="1">
    <source>
        <dbReference type="EMBL" id="KAI5664569.1"/>
    </source>
</evidence>
<gene>
    <name evidence="1" type="ORF">M9H77_23892</name>
</gene>
<evidence type="ECO:0000313" key="2">
    <source>
        <dbReference type="Proteomes" id="UP001060085"/>
    </source>
</evidence>
<protein>
    <submittedName>
        <fullName evidence="1">Uncharacterized protein</fullName>
    </submittedName>
</protein>
<accession>A0ACC0AUJ6</accession>
<keyword evidence="2" id="KW-1185">Reference proteome</keyword>
<reference evidence="2" key="1">
    <citation type="journal article" date="2023" name="Nat. Plants">
        <title>Single-cell RNA sequencing provides a high-resolution roadmap for understanding the multicellular compartmentation of specialized metabolism.</title>
        <authorList>
            <person name="Sun S."/>
            <person name="Shen X."/>
            <person name="Li Y."/>
            <person name="Li Y."/>
            <person name="Wang S."/>
            <person name="Li R."/>
            <person name="Zhang H."/>
            <person name="Shen G."/>
            <person name="Guo B."/>
            <person name="Wei J."/>
            <person name="Xu J."/>
            <person name="St-Pierre B."/>
            <person name="Chen S."/>
            <person name="Sun C."/>
        </authorList>
    </citation>
    <scope>NUCLEOTIDE SEQUENCE [LARGE SCALE GENOMIC DNA]</scope>
</reference>
<organism evidence="1 2">
    <name type="scientific">Catharanthus roseus</name>
    <name type="common">Madagascar periwinkle</name>
    <name type="synonym">Vinca rosea</name>
    <dbReference type="NCBI Taxonomy" id="4058"/>
    <lineage>
        <taxon>Eukaryota</taxon>
        <taxon>Viridiplantae</taxon>
        <taxon>Streptophyta</taxon>
        <taxon>Embryophyta</taxon>
        <taxon>Tracheophyta</taxon>
        <taxon>Spermatophyta</taxon>
        <taxon>Magnoliopsida</taxon>
        <taxon>eudicotyledons</taxon>
        <taxon>Gunneridae</taxon>
        <taxon>Pentapetalae</taxon>
        <taxon>asterids</taxon>
        <taxon>lamiids</taxon>
        <taxon>Gentianales</taxon>
        <taxon>Apocynaceae</taxon>
        <taxon>Rauvolfioideae</taxon>
        <taxon>Vinceae</taxon>
        <taxon>Catharanthinae</taxon>
        <taxon>Catharanthus</taxon>
    </lineage>
</organism>
<name>A0ACC0AUJ6_CATRO</name>
<proteinExistence type="predicted"/>